<gene>
    <name evidence="1" type="ORF">HLY00_2248</name>
</gene>
<sequence>MLGQEGFAVALTLGIDVAVRAAHQATLARDGKTVWRGRKFLTRPDDLERVWADVGVEDPAELTVVLEPTRNAWIVVAEWFRRRGAKVVMVPRACLIDCVRGWA</sequence>
<dbReference type="Proteomes" id="UP000570517">
    <property type="component" value="Unassembled WGS sequence"/>
</dbReference>
<evidence type="ECO:0000313" key="2">
    <source>
        <dbReference type="Proteomes" id="UP000570517"/>
    </source>
</evidence>
<accession>A0A850PVH6</accession>
<reference evidence="1 2" key="1">
    <citation type="submission" date="2020-05" db="EMBL/GenBank/DDBJ databases">
        <title>Draft genome sequence of Mycobacterium hippocampi DL, isolated from European seabass, Dicentrarchus labrax, reared in fish farms.</title>
        <authorList>
            <person name="Stathopoulou P."/>
            <person name="Asimakis E."/>
            <person name="Tzokas K."/>
            <person name="Batargias C."/>
            <person name="Tsiamis G."/>
        </authorList>
    </citation>
    <scope>NUCLEOTIDE SEQUENCE [LARGE SCALE GENOMIC DNA]</scope>
    <source>
        <strain evidence="1 2">DL</strain>
    </source>
</reference>
<organism evidence="1 2">
    <name type="scientific">Mycolicibacterium hippocampi</name>
    <dbReference type="NCBI Taxonomy" id="659824"/>
    <lineage>
        <taxon>Bacteria</taxon>
        <taxon>Bacillati</taxon>
        <taxon>Actinomycetota</taxon>
        <taxon>Actinomycetes</taxon>
        <taxon>Mycobacteriales</taxon>
        <taxon>Mycobacteriaceae</taxon>
        <taxon>Mycolicibacterium</taxon>
    </lineage>
</organism>
<proteinExistence type="predicted"/>
<keyword evidence="2" id="KW-1185">Reference proteome</keyword>
<comment type="caution">
    <text evidence="1">The sequence shown here is derived from an EMBL/GenBank/DDBJ whole genome shotgun (WGS) entry which is preliminary data.</text>
</comment>
<evidence type="ECO:0000313" key="1">
    <source>
        <dbReference type="EMBL" id="NVN52957.1"/>
    </source>
</evidence>
<evidence type="ECO:0008006" key="3">
    <source>
        <dbReference type="Google" id="ProtNLM"/>
    </source>
</evidence>
<protein>
    <recommendedName>
        <fullName evidence="3">Transposase</fullName>
    </recommendedName>
</protein>
<dbReference type="EMBL" id="JABFYL010000046">
    <property type="protein sequence ID" value="NVN52957.1"/>
    <property type="molecule type" value="Genomic_DNA"/>
</dbReference>
<name>A0A850PVH6_9MYCO</name>
<dbReference type="AlphaFoldDB" id="A0A850PVH6"/>